<comment type="caution">
    <text evidence="1">The sequence shown here is derived from an EMBL/GenBank/DDBJ whole genome shotgun (WGS) entry which is preliminary data.</text>
</comment>
<evidence type="ECO:0000313" key="2">
    <source>
        <dbReference type="Proteomes" id="UP001059041"/>
    </source>
</evidence>
<feature type="non-terminal residue" evidence="1">
    <location>
        <position position="152"/>
    </location>
</feature>
<keyword evidence="2" id="KW-1185">Reference proteome</keyword>
<accession>A0A9W7TQ08</accession>
<evidence type="ECO:0000313" key="1">
    <source>
        <dbReference type="EMBL" id="KAI7800077.1"/>
    </source>
</evidence>
<dbReference type="EMBL" id="JAFHDT010000015">
    <property type="protein sequence ID" value="KAI7800077.1"/>
    <property type="molecule type" value="Genomic_DNA"/>
</dbReference>
<protein>
    <submittedName>
        <fullName evidence="1">Uncharacterized protein</fullName>
    </submittedName>
</protein>
<proteinExistence type="predicted"/>
<gene>
    <name evidence="1" type="ORF">IRJ41_023736</name>
</gene>
<organism evidence="1 2">
    <name type="scientific">Triplophysa rosa</name>
    <name type="common">Cave loach</name>
    <dbReference type="NCBI Taxonomy" id="992332"/>
    <lineage>
        <taxon>Eukaryota</taxon>
        <taxon>Metazoa</taxon>
        <taxon>Chordata</taxon>
        <taxon>Craniata</taxon>
        <taxon>Vertebrata</taxon>
        <taxon>Euteleostomi</taxon>
        <taxon>Actinopterygii</taxon>
        <taxon>Neopterygii</taxon>
        <taxon>Teleostei</taxon>
        <taxon>Ostariophysi</taxon>
        <taxon>Cypriniformes</taxon>
        <taxon>Nemacheilidae</taxon>
        <taxon>Triplophysa</taxon>
    </lineage>
</organism>
<dbReference type="AlphaFoldDB" id="A0A9W7TQ08"/>
<dbReference type="Proteomes" id="UP001059041">
    <property type="component" value="Linkage Group LG15"/>
</dbReference>
<reference evidence="1" key="1">
    <citation type="submission" date="2021-02" db="EMBL/GenBank/DDBJ databases">
        <title>Comparative genomics reveals that relaxation of natural selection precedes convergent phenotypic evolution of cavefish.</title>
        <authorList>
            <person name="Peng Z."/>
        </authorList>
    </citation>
    <scope>NUCLEOTIDE SEQUENCE</scope>
    <source>
        <tissue evidence="1">Muscle</tissue>
    </source>
</reference>
<sequence length="152" mass="18056">INLRSRYMWSHRSTYRKIRWEHLRHHMIVSKLIVVGFREHRAFRTFTNASNALGLEDFHTLQQSQKKHKRRKYCLSENYSEKLKQLNLFSRLGLHSDDKMKKRPFSEKRSTKNKSSCLNKYELDTTQNINSGCDPSLSSFSSCDSSEFITAY</sequence>
<name>A0A9W7TQ08_TRIRA</name>